<keyword evidence="2" id="KW-1185">Reference proteome</keyword>
<evidence type="ECO:0000313" key="2">
    <source>
        <dbReference type="Proteomes" id="UP000734854"/>
    </source>
</evidence>
<protein>
    <submittedName>
        <fullName evidence="1">Uncharacterized protein</fullName>
    </submittedName>
</protein>
<gene>
    <name evidence="1" type="ORF">ZIOFF_006729</name>
</gene>
<sequence>MSFTRPGLAWQKAMNSLKSMLSSPSVSISAITWLTSSALVEPRVRRTSESSASETFPSPLVSKRLKILSISGVTPSMLSSSSSSSAEKGGRI</sequence>
<accession>A0A8J5LP81</accession>
<proteinExistence type="predicted"/>
<comment type="caution">
    <text evidence="1">The sequence shown here is derived from an EMBL/GenBank/DDBJ whole genome shotgun (WGS) entry which is preliminary data.</text>
</comment>
<reference evidence="1 2" key="1">
    <citation type="submission" date="2020-08" db="EMBL/GenBank/DDBJ databases">
        <title>Plant Genome Project.</title>
        <authorList>
            <person name="Zhang R.-G."/>
        </authorList>
    </citation>
    <scope>NUCLEOTIDE SEQUENCE [LARGE SCALE GENOMIC DNA]</scope>
    <source>
        <tissue evidence="1">Rhizome</tissue>
    </source>
</reference>
<dbReference type="Proteomes" id="UP000734854">
    <property type="component" value="Unassembled WGS sequence"/>
</dbReference>
<organism evidence="1 2">
    <name type="scientific">Zingiber officinale</name>
    <name type="common">Ginger</name>
    <name type="synonym">Amomum zingiber</name>
    <dbReference type="NCBI Taxonomy" id="94328"/>
    <lineage>
        <taxon>Eukaryota</taxon>
        <taxon>Viridiplantae</taxon>
        <taxon>Streptophyta</taxon>
        <taxon>Embryophyta</taxon>
        <taxon>Tracheophyta</taxon>
        <taxon>Spermatophyta</taxon>
        <taxon>Magnoliopsida</taxon>
        <taxon>Liliopsida</taxon>
        <taxon>Zingiberales</taxon>
        <taxon>Zingiberaceae</taxon>
        <taxon>Zingiber</taxon>
    </lineage>
</organism>
<evidence type="ECO:0000313" key="1">
    <source>
        <dbReference type="EMBL" id="KAG6532870.1"/>
    </source>
</evidence>
<dbReference type="EMBL" id="JACMSC010000002">
    <property type="protein sequence ID" value="KAG6532870.1"/>
    <property type="molecule type" value="Genomic_DNA"/>
</dbReference>
<dbReference type="AlphaFoldDB" id="A0A8J5LP81"/>
<name>A0A8J5LP81_ZINOF</name>